<dbReference type="Proteomes" id="UP001530400">
    <property type="component" value="Unassembled WGS sequence"/>
</dbReference>
<evidence type="ECO:0000313" key="1">
    <source>
        <dbReference type="EMBL" id="KAL3795409.1"/>
    </source>
</evidence>
<reference evidence="1 2" key="1">
    <citation type="submission" date="2024-10" db="EMBL/GenBank/DDBJ databases">
        <title>Updated reference genomes for cyclostephanoid diatoms.</title>
        <authorList>
            <person name="Roberts W.R."/>
            <person name="Alverson A.J."/>
        </authorList>
    </citation>
    <scope>NUCLEOTIDE SEQUENCE [LARGE SCALE GENOMIC DNA]</scope>
    <source>
        <strain evidence="1 2">AJA010-31</strain>
    </source>
</reference>
<name>A0ABD3Q629_9STRA</name>
<dbReference type="EMBL" id="JALLPJ020000322">
    <property type="protein sequence ID" value="KAL3795409.1"/>
    <property type="molecule type" value="Genomic_DNA"/>
</dbReference>
<keyword evidence="2" id="KW-1185">Reference proteome</keyword>
<protein>
    <submittedName>
        <fullName evidence="1">Uncharacterized protein</fullName>
    </submittedName>
</protein>
<gene>
    <name evidence="1" type="ORF">ACHAWO_002656</name>
</gene>
<dbReference type="AlphaFoldDB" id="A0ABD3Q629"/>
<proteinExistence type="predicted"/>
<organism evidence="1 2">
    <name type="scientific">Cyclotella atomus</name>
    <dbReference type="NCBI Taxonomy" id="382360"/>
    <lineage>
        <taxon>Eukaryota</taxon>
        <taxon>Sar</taxon>
        <taxon>Stramenopiles</taxon>
        <taxon>Ochrophyta</taxon>
        <taxon>Bacillariophyta</taxon>
        <taxon>Coscinodiscophyceae</taxon>
        <taxon>Thalassiosirophycidae</taxon>
        <taxon>Stephanodiscales</taxon>
        <taxon>Stephanodiscaceae</taxon>
        <taxon>Cyclotella</taxon>
    </lineage>
</organism>
<sequence length="163" mass="17903">MSSADRDDELPRLARGLSFGEDEPTNPPFNVDPQLAARYGLAVNEEGRVYQRGKSYGAEVKLLVYTRINRLCGSSIDAIGSVNLSQVARETNTSRKFVRKVRDEMLDHDGNILHPDLINQKRKLIIGGGDGPSRRIIILNAIGLLGECIAVVGWTKGLLITAF</sequence>
<evidence type="ECO:0000313" key="2">
    <source>
        <dbReference type="Proteomes" id="UP001530400"/>
    </source>
</evidence>
<accession>A0ABD3Q629</accession>
<comment type="caution">
    <text evidence="1">The sequence shown here is derived from an EMBL/GenBank/DDBJ whole genome shotgun (WGS) entry which is preliminary data.</text>
</comment>